<dbReference type="AlphaFoldDB" id="A0A5A7P997"/>
<evidence type="ECO:0000256" key="1">
    <source>
        <dbReference type="ARBA" id="ARBA00007317"/>
    </source>
</evidence>
<comment type="caution">
    <text evidence="6">The sequence shown here is derived from an EMBL/GenBank/DDBJ whole genome shotgun (WGS) entry which is preliminary data.</text>
</comment>
<gene>
    <name evidence="6" type="ORF">STAS_05217</name>
</gene>
<dbReference type="PANTHER" id="PTHR43416:SF5">
    <property type="entry name" value="DIHYDROLIPOYLLYSINE-RESIDUE SUCCINYLTRANSFERASE COMPONENT OF 2-OXOGLUTARATE DEHYDROGENASE COMPLEX, MITOCHONDRIAL"/>
    <property type="match status" value="1"/>
</dbReference>
<keyword evidence="2" id="KW-0450">Lipoyl</keyword>
<evidence type="ECO:0000256" key="2">
    <source>
        <dbReference type="ARBA" id="ARBA00022823"/>
    </source>
</evidence>
<dbReference type="InterPro" id="IPR011053">
    <property type="entry name" value="Single_hybrid_motif"/>
</dbReference>
<dbReference type="EMBL" id="BKCP01003669">
    <property type="protein sequence ID" value="GER29359.1"/>
    <property type="molecule type" value="Genomic_DNA"/>
</dbReference>
<evidence type="ECO:0000259" key="5">
    <source>
        <dbReference type="PROSITE" id="PS50968"/>
    </source>
</evidence>
<organism evidence="6 7">
    <name type="scientific">Striga asiatica</name>
    <name type="common">Asiatic witchweed</name>
    <name type="synonym">Buchnera asiatica</name>
    <dbReference type="NCBI Taxonomy" id="4170"/>
    <lineage>
        <taxon>Eukaryota</taxon>
        <taxon>Viridiplantae</taxon>
        <taxon>Streptophyta</taxon>
        <taxon>Embryophyta</taxon>
        <taxon>Tracheophyta</taxon>
        <taxon>Spermatophyta</taxon>
        <taxon>Magnoliopsida</taxon>
        <taxon>eudicotyledons</taxon>
        <taxon>Gunneridae</taxon>
        <taxon>Pentapetalae</taxon>
        <taxon>asterids</taxon>
        <taxon>lamiids</taxon>
        <taxon>Lamiales</taxon>
        <taxon>Orobanchaceae</taxon>
        <taxon>Buchnereae</taxon>
        <taxon>Striga</taxon>
    </lineage>
</organism>
<evidence type="ECO:0000256" key="3">
    <source>
        <dbReference type="ARBA" id="ARBA00022946"/>
    </source>
</evidence>
<keyword evidence="6" id="KW-0808">Transferase</keyword>
<dbReference type="SUPFAM" id="SSF51230">
    <property type="entry name" value="Single hybrid motif"/>
    <property type="match status" value="1"/>
</dbReference>
<keyword evidence="3" id="KW-0809">Transit peptide</keyword>
<protein>
    <submittedName>
        <fullName evidence="6">Dihydrolipoyllysine-residue succinyltransferase component of 2-oxoglutarate dehydrogenase complex</fullName>
    </submittedName>
</protein>
<dbReference type="PROSITE" id="PS00189">
    <property type="entry name" value="LIPOYL"/>
    <property type="match status" value="1"/>
</dbReference>
<dbReference type="Gene3D" id="2.40.50.100">
    <property type="match status" value="1"/>
</dbReference>
<accession>A0A5A7P997</accession>
<comment type="similarity">
    <text evidence="1">Belongs to the 2-oxoacid dehydrogenase family.</text>
</comment>
<dbReference type="GO" id="GO:0004149">
    <property type="term" value="F:dihydrolipoyllysine-residue succinyltransferase activity"/>
    <property type="evidence" value="ECO:0007669"/>
    <property type="project" value="TreeGrafter"/>
</dbReference>
<feature type="region of interest" description="Disordered" evidence="4">
    <location>
        <begin position="168"/>
        <end position="194"/>
    </location>
</feature>
<dbReference type="PROSITE" id="PS50968">
    <property type="entry name" value="BIOTINYL_LIPOYL"/>
    <property type="match status" value="1"/>
</dbReference>
<evidence type="ECO:0000313" key="7">
    <source>
        <dbReference type="Proteomes" id="UP000325081"/>
    </source>
</evidence>
<reference evidence="7" key="1">
    <citation type="journal article" date="2019" name="Curr. Biol.">
        <title>Genome Sequence of Striga asiatica Provides Insight into the Evolution of Plant Parasitism.</title>
        <authorList>
            <person name="Yoshida S."/>
            <person name="Kim S."/>
            <person name="Wafula E.K."/>
            <person name="Tanskanen J."/>
            <person name="Kim Y.M."/>
            <person name="Honaas L."/>
            <person name="Yang Z."/>
            <person name="Spallek T."/>
            <person name="Conn C.E."/>
            <person name="Ichihashi Y."/>
            <person name="Cheong K."/>
            <person name="Cui S."/>
            <person name="Der J.P."/>
            <person name="Gundlach H."/>
            <person name="Jiao Y."/>
            <person name="Hori C."/>
            <person name="Ishida J.K."/>
            <person name="Kasahara H."/>
            <person name="Kiba T."/>
            <person name="Kim M.S."/>
            <person name="Koo N."/>
            <person name="Laohavisit A."/>
            <person name="Lee Y.H."/>
            <person name="Lumba S."/>
            <person name="McCourt P."/>
            <person name="Mortimer J.C."/>
            <person name="Mutuku J.M."/>
            <person name="Nomura T."/>
            <person name="Sasaki-Sekimoto Y."/>
            <person name="Seto Y."/>
            <person name="Wang Y."/>
            <person name="Wakatake T."/>
            <person name="Sakakibara H."/>
            <person name="Demura T."/>
            <person name="Yamaguchi S."/>
            <person name="Yoneyama K."/>
            <person name="Manabe R.I."/>
            <person name="Nelson D.C."/>
            <person name="Schulman A.H."/>
            <person name="Timko M.P."/>
            <person name="dePamphilis C.W."/>
            <person name="Choi D."/>
            <person name="Shirasu K."/>
        </authorList>
    </citation>
    <scope>NUCLEOTIDE SEQUENCE [LARGE SCALE GENOMIC DNA]</scope>
    <source>
        <strain evidence="7">cv. UVA1</strain>
    </source>
</reference>
<dbReference type="Proteomes" id="UP000325081">
    <property type="component" value="Unassembled WGS sequence"/>
</dbReference>
<dbReference type="GO" id="GO:0006099">
    <property type="term" value="P:tricarboxylic acid cycle"/>
    <property type="evidence" value="ECO:0007669"/>
    <property type="project" value="TreeGrafter"/>
</dbReference>
<dbReference type="CDD" id="cd06849">
    <property type="entry name" value="lipoyl_domain"/>
    <property type="match status" value="1"/>
</dbReference>
<evidence type="ECO:0000256" key="4">
    <source>
        <dbReference type="SAM" id="MobiDB-lite"/>
    </source>
</evidence>
<evidence type="ECO:0000313" key="6">
    <source>
        <dbReference type="EMBL" id="GER29359.1"/>
    </source>
</evidence>
<sequence length="255" mass="27897">MLGVIRRKSASGAKVYKKSLSKLKPTVSTPRACAAAPEEIPYYTRGVGNARAFSAMAGRTMSPIPKRSVTNLHMVNVYATLLDGDFFAAVVPDLGELVFYSTLGAFLKKPGDRVEVDELIAVVKVDKGTVGITSPEAGVIQKVELWKGDFVEPGTRVAIISRSENCRRNHLPSPAAADSRTSGEEGIQHGRVEIDGSVPIAGRRGIIFQRQRQRKMNGDLWSTESWQPSGVKEGARGFKLSVSDAERRQCTRRRR</sequence>
<feature type="compositionally biased region" description="Basic and acidic residues" evidence="4">
    <location>
        <begin position="181"/>
        <end position="194"/>
    </location>
</feature>
<dbReference type="InterPro" id="IPR050537">
    <property type="entry name" value="2-oxoacid_dehydrogenase"/>
</dbReference>
<keyword evidence="7" id="KW-1185">Reference proteome</keyword>
<name>A0A5A7P997_STRAF</name>
<proteinExistence type="inferred from homology"/>
<dbReference type="InterPro" id="IPR000089">
    <property type="entry name" value="Biotin_lipoyl"/>
</dbReference>
<dbReference type="Pfam" id="PF00364">
    <property type="entry name" value="Biotin_lipoyl"/>
    <property type="match status" value="1"/>
</dbReference>
<dbReference type="OrthoDB" id="1656396at2759"/>
<dbReference type="InterPro" id="IPR003016">
    <property type="entry name" value="2-oxoA_DH_lipoyl-BS"/>
</dbReference>
<feature type="domain" description="Lipoyl-binding" evidence="5">
    <location>
        <begin position="86"/>
        <end position="161"/>
    </location>
</feature>
<dbReference type="GO" id="GO:0005739">
    <property type="term" value="C:mitochondrion"/>
    <property type="evidence" value="ECO:0007669"/>
    <property type="project" value="TreeGrafter"/>
</dbReference>
<dbReference type="PANTHER" id="PTHR43416">
    <property type="entry name" value="DIHYDROLIPOYLLYSINE-RESIDUE SUCCINYLTRANSFERASE COMPONENT OF 2-OXOGLUTARATE DEHYDROGENASE COMPLEX, MITOCHONDRIAL-RELATED"/>
    <property type="match status" value="1"/>
</dbReference>